<accession>A0ABT5JA28</accession>
<dbReference type="CDD" id="cd06661">
    <property type="entry name" value="GGCT_like"/>
    <property type="match status" value="1"/>
</dbReference>
<sequence>MVTTSEIDHADEDLWVFGYGSLMWRPGFAFVERVPARLVGLHRALCVFSFVHRGTPEKPGLVLGLDRGGTCRGIAFRVARAERAATLAYLRAREQVTHVYLETLRPIVLLDGGGPAAAQRRVRALVYVVDRSHPQYAGRLDLEQQLRLVRQGHGQSGPNRDYVVATVRELEAQGCRDAQLHAIARRLAAPEARAPHGPADAPST</sequence>
<evidence type="ECO:0000313" key="3">
    <source>
        <dbReference type="EMBL" id="MDC7786512.1"/>
    </source>
</evidence>
<evidence type="ECO:0000313" key="4">
    <source>
        <dbReference type="Proteomes" id="UP001165652"/>
    </source>
</evidence>
<dbReference type="Gene3D" id="3.10.490.10">
    <property type="entry name" value="Gamma-glutamyl cyclotransferase-like"/>
    <property type="match status" value="1"/>
</dbReference>
<dbReference type="InterPro" id="IPR006840">
    <property type="entry name" value="ChaC"/>
</dbReference>
<dbReference type="InterPro" id="IPR036568">
    <property type="entry name" value="GGCT-like_sf"/>
</dbReference>
<keyword evidence="4" id="KW-1185">Reference proteome</keyword>
<reference evidence="3" key="1">
    <citation type="journal article" date="2023" name="Microbiol Resour">
        <title>Genome Sequences of Rhodoplanes serenus and Two Thermotolerant Strains, Rhodoplanes tepidamans and 'Rhodoplanes cryptolactis,' Further Refine the Genus.</title>
        <authorList>
            <person name="Rayyan A.A."/>
            <person name="Kyndt J.A."/>
        </authorList>
    </citation>
    <scope>NUCLEOTIDE SEQUENCE</scope>
    <source>
        <strain evidence="3">DSM 9987</strain>
    </source>
</reference>
<dbReference type="Proteomes" id="UP001165652">
    <property type="component" value="Unassembled WGS sequence"/>
</dbReference>
<dbReference type="InterPro" id="IPR013024">
    <property type="entry name" value="GGCT-like"/>
</dbReference>
<keyword evidence="2" id="KW-0456">Lyase</keyword>
<name>A0ABT5JA28_RHOTP</name>
<reference evidence="3" key="2">
    <citation type="submission" date="2023-02" db="EMBL/GenBank/DDBJ databases">
        <authorList>
            <person name="Rayyan A."/>
            <person name="Meyer T."/>
            <person name="Kyndt J.A."/>
        </authorList>
    </citation>
    <scope>NUCLEOTIDE SEQUENCE</scope>
    <source>
        <strain evidence="3">DSM 9987</strain>
    </source>
</reference>
<dbReference type="RefSeq" id="WP_272777361.1">
    <property type="nucleotide sequence ID" value="NZ_JAQQLI010000017.1"/>
</dbReference>
<dbReference type="Pfam" id="PF04752">
    <property type="entry name" value="ChaC"/>
    <property type="match status" value="1"/>
</dbReference>
<dbReference type="PANTHER" id="PTHR12192:SF2">
    <property type="entry name" value="GLUTATHIONE-SPECIFIC GAMMA-GLUTAMYLCYCLOTRANSFERASE 2"/>
    <property type="match status" value="1"/>
</dbReference>
<dbReference type="SUPFAM" id="SSF110857">
    <property type="entry name" value="Gamma-glutamyl cyclotransferase-like"/>
    <property type="match status" value="1"/>
</dbReference>
<dbReference type="EC" id="4.3.2.7" evidence="1"/>
<evidence type="ECO:0000256" key="2">
    <source>
        <dbReference type="ARBA" id="ARBA00023239"/>
    </source>
</evidence>
<dbReference type="EMBL" id="JAQQLI010000017">
    <property type="protein sequence ID" value="MDC7786512.1"/>
    <property type="molecule type" value="Genomic_DNA"/>
</dbReference>
<gene>
    <name evidence="3" type="ORF">PQJ73_12540</name>
</gene>
<dbReference type="PANTHER" id="PTHR12192">
    <property type="entry name" value="CATION TRANSPORT PROTEIN CHAC-RELATED"/>
    <property type="match status" value="1"/>
</dbReference>
<protein>
    <recommendedName>
        <fullName evidence="1">glutathione-specific gamma-glutamylcyclotransferase</fullName>
        <ecNumber evidence="1">4.3.2.7</ecNumber>
    </recommendedName>
</protein>
<proteinExistence type="predicted"/>
<comment type="caution">
    <text evidence="3">The sequence shown here is derived from an EMBL/GenBank/DDBJ whole genome shotgun (WGS) entry which is preliminary data.</text>
</comment>
<evidence type="ECO:0000256" key="1">
    <source>
        <dbReference type="ARBA" id="ARBA00012344"/>
    </source>
</evidence>
<organism evidence="3 4">
    <name type="scientific">Rhodoplanes tepidamans</name>
    <name type="common">Rhodoplanes cryptolactis</name>
    <dbReference type="NCBI Taxonomy" id="200616"/>
    <lineage>
        <taxon>Bacteria</taxon>
        <taxon>Pseudomonadati</taxon>
        <taxon>Pseudomonadota</taxon>
        <taxon>Alphaproteobacteria</taxon>
        <taxon>Hyphomicrobiales</taxon>
        <taxon>Nitrobacteraceae</taxon>
        <taxon>Rhodoplanes</taxon>
    </lineage>
</organism>